<comment type="caution">
    <text evidence="1">The sequence shown here is derived from an EMBL/GenBank/DDBJ whole genome shotgun (WGS) entry which is preliminary data.</text>
</comment>
<dbReference type="AlphaFoldDB" id="A0A084EL03"/>
<reference evidence="1 2" key="1">
    <citation type="submission" date="2014-03" db="EMBL/GenBank/DDBJ databases">
        <title>Genome sequence of Sphingobium yanoikuyae B1.</title>
        <authorList>
            <person name="Gan H.M."/>
            <person name="Gan H.Y."/>
            <person name="Savka M.A."/>
        </authorList>
    </citation>
    <scope>NUCLEOTIDE SEQUENCE [LARGE SCALE GENOMIC DNA]</scope>
    <source>
        <strain evidence="1 2">B1</strain>
    </source>
</reference>
<dbReference type="Proteomes" id="UP000028534">
    <property type="component" value="Unassembled WGS sequence"/>
</dbReference>
<accession>A0A084EL03</accession>
<dbReference type="eggNOG" id="ENOG50337QA">
    <property type="taxonomic scope" value="Bacteria"/>
</dbReference>
<name>A0A084EL03_SPHYA</name>
<dbReference type="RefSeq" id="WP_037519570.1">
    <property type="nucleotide sequence ID" value="NZ_JGVR01000014.1"/>
</dbReference>
<gene>
    <name evidence="1" type="ORF">CP98_02356</name>
</gene>
<dbReference type="PATRIC" id="fig|13690.10.peg.2419"/>
<evidence type="ECO:0000313" key="2">
    <source>
        <dbReference type="Proteomes" id="UP000028534"/>
    </source>
</evidence>
<organism evidence="1 2">
    <name type="scientific">Sphingobium yanoikuyae</name>
    <name type="common">Sphingomonas yanoikuyae</name>
    <dbReference type="NCBI Taxonomy" id="13690"/>
    <lineage>
        <taxon>Bacteria</taxon>
        <taxon>Pseudomonadati</taxon>
        <taxon>Pseudomonadota</taxon>
        <taxon>Alphaproteobacteria</taxon>
        <taxon>Sphingomonadales</taxon>
        <taxon>Sphingomonadaceae</taxon>
        <taxon>Sphingobium</taxon>
    </lineage>
</organism>
<dbReference type="EMBL" id="JGVR01000014">
    <property type="protein sequence ID" value="KEZ18645.1"/>
    <property type="molecule type" value="Genomic_DNA"/>
</dbReference>
<sequence>MEPSAADLLSANLARLHAGEEELREKALGMIAADDRLGLHLAVTEAAMDLADILRQFQTADEDLKVVQILGMRTFNAFGASIKLALSGYSQNSALILRDVLETTFLLSYFAGDRSLIGRWRLADEKARQKEFGPVKVREAIDARDGFTGKKRYETYKMFSELAGHPTMKSAFMIRPQREGNAVIGPFVESTTLDAVVSEIGKLAVQVGEQLTVFFPPTWGSGLPSRLAFATLKQRWIGTFYPAAASTLD</sequence>
<evidence type="ECO:0000313" key="1">
    <source>
        <dbReference type="EMBL" id="KEZ18645.1"/>
    </source>
</evidence>
<proteinExistence type="predicted"/>
<protein>
    <submittedName>
        <fullName evidence="1">Uncharacterized protein</fullName>
    </submittedName>
</protein>